<evidence type="ECO:0000313" key="10">
    <source>
        <dbReference type="Proteomes" id="UP000239462"/>
    </source>
</evidence>
<dbReference type="AlphaFoldDB" id="A0A2L1CAP6"/>
<evidence type="ECO:0000256" key="1">
    <source>
        <dbReference type="ARBA" id="ARBA00022737"/>
    </source>
</evidence>
<dbReference type="EMBL" id="JACCQJ010000004">
    <property type="protein sequence ID" value="MBG0769983.1"/>
    <property type="molecule type" value="Genomic_DNA"/>
</dbReference>
<reference evidence="5" key="2">
    <citation type="submission" date="2018-02" db="EMBL/GenBank/DDBJ databases">
        <title>Complete genome sequence of the Methanococcus maripaludis type strain JJ (DSM 2067), a model for selenoprotein synthesis in Archaea.</title>
        <authorList>
            <person name="Poehlein A."/>
            <person name="Heym D."/>
            <person name="Quitzke V."/>
            <person name="Fersch J."/>
            <person name="Daniel R."/>
            <person name="Rother M."/>
        </authorList>
    </citation>
    <scope>NUCLEOTIDE SEQUENCE [LARGE SCALE GENOMIC DNA]</scope>
    <source>
        <strain evidence="5">DSM 2067</strain>
    </source>
</reference>
<dbReference type="PROSITE" id="PS51371">
    <property type="entry name" value="CBS"/>
    <property type="match status" value="2"/>
</dbReference>
<dbReference type="EMBL" id="CP026606">
    <property type="protein sequence ID" value="AVB76442.1"/>
    <property type="molecule type" value="Genomic_DNA"/>
</dbReference>
<reference evidence="11 12" key="3">
    <citation type="submission" date="2020-07" db="EMBL/GenBank/DDBJ databases">
        <title>Genomic Encyclopedia of Type Strains, Phase IV (KMG-V): Genome sequencing to study the core and pangenomes of soil and plant-associated prokaryotes.</title>
        <authorList>
            <person name="Whitman W."/>
        </authorList>
    </citation>
    <scope>NUCLEOTIDE SEQUENCE [LARGE SCALE GENOMIC DNA]</scope>
    <source>
        <strain evidence="6 12">A5</strain>
        <strain evidence="7 11">C13</strain>
        <strain evidence="8 13">D1</strain>
    </source>
</reference>
<dbReference type="SMART" id="SM00116">
    <property type="entry name" value="CBS"/>
    <property type="match status" value="2"/>
</dbReference>
<dbReference type="EMBL" id="JACDUJ010000001">
    <property type="protein sequence ID" value="MBA2845842.1"/>
    <property type="molecule type" value="Genomic_DNA"/>
</dbReference>
<dbReference type="EMBL" id="JACDUO010000003">
    <property type="protein sequence ID" value="MBA2864748.1"/>
    <property type="molecule type" value="Genomic_DNA"/>
</dbReference>
<evidence type="ECO:0000313" key="11">
    <source>
        <dbReference type="Proteomes" id="UP000567099"/>
    </source>
</evidence>
<dbReference type="CDD" id="cd04588">
    <property type="entry name" value="CBS_pair_archHTH_assoc"/>
    <property type="match status" value="1"/>
</dbReference>
<dbReference type="InterPro" id="IPR051257">
    <property type="entry name" value="Diverse_CBS-Domain"/>
</dbReference>
<protein>
    <submittedName>
        <fullName evidence="9">CBS domain-containing protein</fullName>
    </submittedName>
    <submittedName>
        <fullName evidence="5">Inosine 5'-monophosphate dehydrogenase</fullName>
    </submittedName>
</protein>
<dbReference type="InterPro" id="IPR000644">
    <property type="entry name" value="CBS_dom"/>
</dbReference>
<keyword evidence="1" id="KW-0677">Repeat</keyword>
<dbReference type="EMBL" id="JACHED010000004">
    <property type="protein sequence ID" value="MBB6497713.1"/>
    <property type="molecule type" value="Genomic_DNA"/>
</dbReference>
<accession>A0A2L1CAP6</accession>
<organism evidence="5 10">
    <name type="scientific">Methanococcus maripaludis</name>
    <name type="common">Methanococcus deltae</name>
    <dbReference type="NCBI Taxonomy" id="39152"/>
    <lineage>
        <taxon>Archaea</taxon>
        <taxon>Methanobacteriati</taxon>
        <taxon>Methanobacteriota</taxon>
        <taxon>Methanomada group</taxon>
        <taxon>Methanococci</taxon>
        <taxon>Methanococcales</taxon>
        <taxon>Methanococcaceae</taxon>
        <taxon>Methanococcus</taxon>
    </lineage>
</organism>
<gene>
    <name evidence="9" type="ORF">H0S71_08820</name>
    <name evidence="6" type="ORF">HNP88_000026</name>
    <name evidence="7" type="ORF">HNP94_001776</name>
    <name evidence="8" type="ORF">HNP96_001761</name>
    <name evidence="5" type="ORF">MMJJ_10440</name>
</gene>
<evidence type="ECO:0000256" key="2">
    <source>
        <dbReference type="ARBA" id="ARBA00023122"/>
    </source>
</evidence>
<dbReference type="PIRSF" id="PIRSF005063">
    <property type="entry name" value="UCP005063_CBS_MJ1232"/>
    <property type="match status" value="1"/>
</dbReference>
<feature type="domain" description="CBS" evidence="4">
    <location>
        <begin position="177"/>
        <end position="232"/>
    </location>
</feature>
<dbReference type="InterPro" id="IPR036388">
    <property type="entry name" value="WH-like_DNA-bd_sf"/>
</dbReference>
<dbReference type="Proteomes" id="UP000567099">
    <property type="component" value="Unassembled WGS sequence"/>
</dbReference>
<dbReference type="GO" id="GO:0006355">
    <property type="term" value="P:regulation of DNA-templated transcription"/>
    <property type="evidence" value="ECO:0007669"/>
    <property type="project" value="InterPro"/>
</dbReference>
<keyword evidence="2 3" id="KW-0129">CBS domain</keyword>
<dbReference type="Gene3D" id="3.10.580.10">
    <property type="entry name" value="CBS-domain"/>
    <property type="match status" value="1"/>
</dbReference>
<dbReference type="PANTHER" id="PTHR43080:SF2">
    <property type="entry name" value="CBS DOMAIN-CONTAINING PROTEIN"/>
    <property type="match status" value="1"/>
</dbReference>
<feature type="domain" description="CBS" evidence="4">
    <location>
        <begin position="239"/>
        <end position="296"/>
    </location>
</feature>
<evidence type="ECO:0000313" key="13">
    <source>
        <dbReference type="Proteomes" id="UP000590564"/>
    </source>
</evidence>
<dbReference type="KEGG" id="mmad:MMJJ_10440"/>
<proteinExistence type="predicted"/>
<dbReference type="Proteomes" id="UP000571854">
    <property type="component" value="Unassembled WGS sequence"/>
</dbReference>
<name>A0A2L1CAP6_METMI</name>
<evidence type="ECO:0000256" key="3">
    <source>
        <dbReference type="PROSITE-ProRule" id="PRU00703"/>
    </source>
</evidence>
<dbReference type="RefSeq" id="WP_104837963.1">
    <property type="nucleotide sequence ID" value="NZ_CP026606.1"/>
</dbReference>
<evidence type="ECO:0000313" key="7">
    <source>
        <dbReference type="EMBL" id="MBA2864748.1"/>
    </source>
</evidence>
<evidence type="ECO:0000259" key="4">
    <source>
        <dbReference type="PROSITE" id="PS51371"/>
    </source>
</evidence>
<dbReference type="Pfam" id="PF00571">
    <property type="entry name" value="CBS"/>
    <property type="match status" value="2"/>
</dbReference>
<dbReference type="SUPFAM" id="SSF46785">
    <property type="entry name" value="Winged helix' DNA-binding domain"/>
    <property type="match status" value="1"/>
</dbReference>
<evidence type="ECO:0000313" key="5">
    <source>
        <dbReference type="EMBL" id="AVB76442.1"/>
    </source>
</evidence>
<dbReference type="PANTHER" id="PTHR43080">
    <property type="entry name" value="CBS DOMAIN-CONTAINING PROTEIN CBSX3, MITOCHONDRIAL"/>
    <property type="match status" value="1"/>
</dbReference>
<evidence type="ECO:0000313" key="9">
    <source>
        <dbReference type="EMBL" id="MBG0769983.1"/>
    </source>
</evidence>
<dbReference type="Proteomes" id="UP000590564">
    <property type="component" value="Unassembled WGS sequence"/>
</dbReference>
<evidence type="ECO:0000313" key="12">
    <source>
        <dbReference type="Proteomes" id="UP000571854"/>
    </source>
</evidence>
<sequence length="303" mass="33440">MELTIVQKEILQELISIYREKNKAVKGTEIAVKLSRNPGTIRNQMQALRALNLVDGVPGPKGGYIPTSLTYRSLGLETEEEITVPIYKRDDLVEGVSVIKIVFDTVTREKSCSSKIYVNGDTRKFSEGDVVKVGPTHHNKIVILGRVVGRDDINHILLMDVISVASVPGITVGDVGIKEELIYITPEKTIRDAAKLLSDANISGIPVMDGKKLLGVLSLHDVADAVSRGLENENVTKLMAETIHTISKNEKIYDALILMEKHNVGRLIVLDNEEIAIGILTRTDILNLIEGTIFPKILKKYLK</sequence>
<dbReference type="InterPro" id="IPR005104">
    <property type="entry name" value="WHTH_HrcA_DNA-bd"/>
</dbReference>
<dbReference type="InterPro" id="IPR046342">
    <property type="entry name" value="CBS_dom_sf"/>
</dbReference>
<dbReference type="InterPro" id="IPR016436">
    <property type="entry name" value="UCP005063_CBS"/>
</dbReference>
<dbReference type="GO" id="GO:0003677">
    <property type="term" value="F:DNA binding"/>
    <property type="evidence" value="ECO:0007669"/>
    <property type="project" value="InterPro"/>
</dbReference>
<dbReference type="Gene3D" id="1.10.10.10">
    <property type="entry name" value="Winged helix-like DNA-binding domain superfamily/Winged helix DNA-binding domain"/>
    <property type="match status" value="1"/>
</dbReference>
<dbReference type="InterPro" id="IPR036390">
    <property type="entry name" value="WH_DNA-bd_sf"/>
</dbReference>
<evidence type="ECO:0000313" key="8">
    <source>
        <dbReference type="EMBL" id="MBB6497713.1"/>
    </source>
</evidence>
<dbReference type="SUPFAM" id="SSF54631">
    <property type="entry name" value="CBS-domain pair"/>
    <property type="match status" value="1"/>
</dbReference>
<dbReference type="Proteomes" id="UP000239462">
    <property type="component" value="Chromosome"/>
</dbReference>
<reference evidence="10" key="1">
    <citation type="journal article" date="2018" name="Genome Announc.">
        <title>Complete Genome Sequence of the Methanococcus maripaludis Type Strain JJ (DSM 2067), a Model for Selenoprotein Synthesis in Archaea.</title>
        <authorList>
            <person name="Poehlein A."/>
            <person name="Heym D."/>
            <person name="Quitzke V."/>
            <person name="Fersch J."/>
            <person name="Daniel R."/>
            <person name="Rother M."/>
        </authorList>
    </citation>
    <scope>NUCLEOTIDE SEQUENCE [LARGE SCALE GENOMIC DNA]</scope>
    <source>
        <strain evidence="10">DSM 2067</strain>
    </source>
</reference>
<dbReference type="GeneID" id="36102130"/>
<evidence type="ECO:0000313" key="6">
    <source>
        <dbReference type="EMBL" id="MBA2845842.1"/>
    </source>
</evidence>
<dbReference type="Pfam" id="PF03444">
    <property type="entry name" value="WHD_HrcA"/>
    <property type="match status" value="1"/>
</dbReference>
<dbReference type="Proteomes" id="UP000714405">
    <property type="component" value="Unassembled WGS sequence"/>
</dbReference>
<reference evidence="9" key="4">
    <citation type="submission" date="2020-07" db="EMBL/GenBank/DDBJ databases">
        <title>Severe corrosion of carbon steel in oil field produced water can be linked to methanogenic archaea containing a special type of NiFe hydrogenase.</title>
        <authorList>
            <person name="Lahme S."/>
            <person name="Mand J."/>
            <person name="Longwell J."/>
            <person name="Smith R."/>
            <person name="Enning D."/>
        </authorList>
    </citation>
    <scope>NUCLEOTIDE SEQUENCE</scope>
    <source>
        <strain evidence="9">MIC098Bin5</strain>
    </source>
</reference>